<gene>
    <name evidence="1" type="ORF">EMPS_06803</name>
</gene>
<comment type="caution">
    <text evidence="1">The sequence shown here is derived from an EMBL/GenBank/DDBJ whole genome shotgun (WGS) entry which is preliminary data.</text>
</comment>
<reference evidence="1" key="1">
    <citation type="submission" date="2021-11" db="EMBL/GenBank/DDBJ databases">
        <authorList>
            <person name="Herlambang A."/>
            <person name="Guo Y."/>
            <person name="Takashima Y."/>
            <person name="Nishizawa T."/>
        </authorList>
    </citation>
    <scope>NUCLEOTIDE SEQUENCE</scope>
    <source>
        <strain evidence="1">E1425</strain>
    </source>
</reference>
<evidence type="ECO:0000313" key="1">
    <source>
        <dbReference type="EMBL" id="GJJ74445.1"/>
    </source>
</evidence>
<organism evidence="1 2">
    <name type="scientific">Entomortierella parvispora</name>
    <dbReference type="NCBI Taxonomy" id="205924"/>
    <lineage>
        <taxon>Eukaryota</taxon>
        <taxon>Fungi</taxon>
        <taxon>Fungi incertae sedis</taxon>
        <taxon>Mucoromycota</taxon>
        <taxon>Mortierellomycotina</taxon>
        <taxon>Mortierellomycetes</taxon>
        <taxon>Mortierellales</taxon>
        <taxon>Mortierellaceae</taxon>
        <taxon>Entomortierella</taxon>
    </lineage>
</organism>
<name>A0A9P3HCZ0_9FUNG</name>
<dbReference type="Gene3D" id="3.80.10.10">
    <property type="entry name" value="Ribonuclease Inhibitor"/>
    <property type="match status" value="1"/>
</dbReference>
<dbReference type="AlphaFoldDB" id="A0A9P3HCZ0"/>
<reference evidence="1" key="2">
    <citation type="journal article" date="2022" name="Microbiol. Resour. Announc.">
        <title>Whole-Genome Sequence of Entomortierella parvispora E1425, a Mucoromycotan Fungus Associated with Burkholderiaceae-Related Endosymbiotic Bacteria.</title>
        <authorList>
            <person name="Herlambang A."/>
            <person name="Guo Y."/>
            <person name="Takashima Y."/>
            <person name="Narisawa K."/>
            <person name="Ohta H."/>
            <person name="Nishizawa T."/>
        </authorList>
    </citation>
    <scope>NUCLEOTIDE SEQUENCE</scope>
    <source>
        <strain evidence="1">E1425</strain>
    </source>
</reference>
<dbReference type="InterPro" id="IPR032675">
    <property type="entry name" value="LRR_dom_sf"/>
</dbReference>
<evidence type="ECO:0008006" key="3">
    <source>
        <dbReference type="Google" id="ProtNLM"/>
    </source>
</evidence>
<evidence type="ECO:0000313" key="2">
    <source>
        <dbReference type="Proteomes" id="UP000827284"/>
    </source>
</evidence>
<protein>
    <recommendedName>
        <fullName evidence="3">F-box domain-containing protein</fullName>
    </recommendedName>
</protein>
<dbReference type="Proteomes" id="UP000827284">
    <property type="component" value="Unassembled WGS sequence"/>
</dbReference>
<proteinExistence type="predicted"/>
<accession>A0A9P3HCZ0</accession>
<sequence>MAPHFLIRHPGKKIDSVITHPKIRDHLVRYLTPTILTICIRVCKGWQKSFTPNLWREFRLESYRHPGIQTIILHAPFVHTLICNIMPFQDVIVKSDTLVFPHLSVLTFEDNYACHLENDDLEPFMKKHGHTLKRIYIGQLYNDDQMEFEWMTHCKALESVYLGGRAMQYEKYWRLCVKAWRYSRLKELEFHDVHFPADDLKPWKDEQEKADFLKGPMMSIRRFSLRKIYQLKISGCTEFLKLCPDLRHICLLNGSSSTDRTALQEFLDCLKGNQWPHLTSLRLDLHWGLDQIIEARAEADLTELDLEDSGFDKDIWNALQRSPRLVATLETLNLDNCRYVTSNMIHKMLATLPNIKTFSAPVMHDGDIYEGIDSHRWVCLGLKSFKVTIRVYSGPEGHAAFHRKLGLLTNLEKLWTDNHVGDHNGLCYRLDVGLDALKGLAHLKYVDFAKPSSLSNADVSWMATHWRRLESAPRPVIGSYNKKRWTLPL</sequence>
<keyword evidence="2" id="KW-1185">Reference proteome</keyword>
<dbReference type="OrthoDB" id="2449914at2759"/>
<dbReference type="SUPFAM" id="SSF52047">
    <property type="entry name" value="RNI-like"/>
    <property type="match status" value="1"/>
</dbReference>
<dbReference type="EMBL" id="BQFW01000009">
    <property type="protein sequence ID" value="GJJ74445.1"/>
    <property type="molecule type" value="Genomic_DNA"/>
</dbReference>